<organism evidence="2 3">
    <name type="scientific">Verrucomicrobia subdivision 6 bacterium BACL9 MAG-120507-bin52</name>
    <dbReference type="NCBI Taxonomy" id="1655590"/>
    <lineage>
        <taxon>Bacteria</taxon>
        <taxon>Pseudomonadati</taxon>
        <taxon>Verrucomicrobiota</taxon>
        <taxon>Verrucomicrobiia</taxon>
        <taxon>Verrucomicrobiales</taxon>
        <taxon>Verrucomicrobia subdivision 6</taxon>
    </lineage>
</organism>
<comment type="caution">
    <text evidence="2">The sequence shown here is derived from an EMBL/GenBank/DDBJ whole genome shotgun (WGS) entry which is preliminary data.</text>
</comment>
<feature type="region of interest" description="Disordered" evidence="1">
    <location>
        <begin position="110"/>
        <end position="130"/>
    </location>
</feature>
<dbReference type="AlphaFoldDB" id="A0A0R2RLE4"/>
<reference evidence="2 3" key="1">
    <citation type="submission" date="2015-10" db="EMBL/GenBank/DDBJ databases">
        <title>Metagenome-Assembled Genomes uncover a global brackish microbiome.</title>
        <authorList>
            <person name="Hugerth L.W."/>
            <person name="Larsson J."/>
            <person name="Alneberg J."/>
            <person name="Lindh M.V."/>
            <person name="Legrand C."/>
            <person name="Pinhassi J."/>
            <person name="Andersson A.F."/>
        </authorList>
    </citation>
    <scope>NUCLEOTIDE SEQUENCE [LARGE SCALE GENOMIC DNA]</scope>
    <source>
        <strain evidence="2">BACL18 MAG-120507-bin52</strain>
    </source>
</reference>
<evidence type="ECO:0000313" key="3">
    <source>
        <dbReference type="Proteomes" id="UP000051269"/>
    </source>
</evidence>
<dbReference type="Proteomes" id="UP000051269">
    <property type="component" value="Unassembled WGS sequence"/>
</dbReference>
<feature type="region of interest" description="Disordered" evidence="1">
    <location>
        <begin position="256"/>
        <end position="275"/>
    </location>
</feature>
<feature type="region of interest" description="Disordered" evidence="1">
    <location>
        <begin position="184"/>
        <end position="219"/>
    </location>
</feature>
<feature type="compositionally biased region" description="Basic and acidic residues" evidence="1">
    <location>
        <begin position="258"/>
        <end position="275"/>
    </location>
</feature>
<protein>
    <submittedName>
        <fullName evidence="2">Uncharacterized protein</fullName>
    </submittedName>
</protein>
<gene>
    <name evidence="2" type="ORF">ABR82_09180</name>
</gene>
<sequence length="275" mass="26660">MAHGHKDLGRAEFFWNGEIFPKGGGVHPVAGKDSADGSIKVGVLGAEVGGFAAGGVEFEVVHRADEVVFGGFGKAEESGFGGASAFTSAGSAAPAFGASAGGTLAKGGGGGGEFRGGGRGEGGGGGGGGEGKDIGGVLDFGGGGFGHGGGGIFGGCIFGRGRGGGFGAGVGRVDVFAGEDGERISAFEDDDATEAEEGQDVDGDGDEDGGRGKKGGEDEPLFFLTFGVGGRSGARGADGGCGVGRHGAKNSLLLFGGKSERDSGAGIFDREKREK</sequence>
<name>A0A0R2RLE4_9BACT</name>
<accession>A0A0R2RLE4</accession>
<proteinExistence type="predicted"/>
<feature type="compositionally biased region" description="Basic and acidic residues" evidence="1">
    <location>
        <begin position="208"/>
        <end position="217"/>
    </location>
</feature>
<feature type="compositionally biased region" description="Gly residues" evidence="1">
    <location>
        <begin position="110"/>
        <end position="129"/>
    </location>
</feature>
<evidence type="ECO:0000256" key="1">
    <source>
        <dbReference type="SAM" id="MobiDB-lite"/>
    </source>
</evidence>
<evidence type="ECO:0000313" key="2">
    <source>
        <dbReference type="EMBL" id="KRO61883.1"/>
    </source>
</evidence>
<feature type="compositionally biased region" description="Acidic residues" evidence="1">
    <location>
        <begin position="187"/>
        <end position="207"/>
    </location>
</feature>
<dbReference type="EMBL" id="LIBO01000181">
    <property type="protein sequence ID" value="KRO61883.1"/>
    <property type="molecule type" value="Genomic_DNA"/>
</dbReference>